<evidence type="ECO:0000313" key="2">
    <source>
        <dbReference type="Proteomes" id="UP001470230"/>
    </source>
</evidence>
<proteinExistence type="predicted"/>
<protein>
    <submittedName>
        <fullName evidence="1">Uncharacterized protein</fullName>
    </submittedName>
</protein>
<name>A0ABR2IBJ4_9EUKA</name>
<dbReference type="EMBL" id="JAPFFF010000018">
    <property type="protein sequence ID" value="KAK8860384.1"/>
    <property type="molecule type" value="Genomic_DNA"/>
</dbReference>
<sequence>MEVAKPSIEHAHYNFVASCYLSMSQAMSDSLYNFSKESFRSGCSAFINSNPSIKRNYVIPKPEDFYKPIQRTYFHHTKKIFVFLFTSIPPPVTINYNCLTFIIEHFFKL</sequence>
<accession>A0ABR2IBJ4</accession>
<keyword evidence="2" id="KW-1185">Reference proteome</keyword>
<evidence type="ECO:0000313" key="1">
    <source>
        <dbReference type="EMBL" id="KAK8860384.1"/>
    </source>
</evidence>
<gene>
    <name evidence="1" type="ORF">M9Y10_012048</name>
</gene>
<comment type="caution">
    <text evidence="1">The sequence shown here is derived from an EMBL/GenBank/DDBJ whole genome shotgun (WGS) entry which is preliminary data.</text>
</comment>
<dbReference type="Proteomes" id="UP001470230">
    <property type="component" value="Unassembled WGS sequence"/>
</dbReference>
<reference evidence="1 2" key="1">
    <citation type="submission" date="2024-04" db="EMBL/GenBank/DDBJ databases">
        <title>Tritrichomonas musculus Genome.</title>
        <authorList>
            <person name="Alves-Ferreira E."/>
            <person name="Grigg M."/>
            <person name="Lorenzi H."/>
            <person name="Galac M."/>
        </authorList>
    </citation>
    <scope>NUCLEOTIDE SEQUENCE [LARGE SCALE GENOMIC DNA]</scope>
    <source>
        <strain evidence="1 2">EAF2021</strain>
    </source>
</reference>
<organism evidence="1 2">
    <name type="scientific">Tritrichomonas musculus</name>
    <dbReference type="NCBI Taxonomy" id="1915356"/>
    <lineage>
        <taxon>Eukaryota</taxon>
        <taxon>Metamonada</taxon>
        <taxon>Parabasalia</taxon>
        <taxon>Tritrichomonadida</taxon>
        <taxon>Tritrichomonadidae</taxon>
        <taxon>Tritrichomonas</taxon>
    </lineage>
</organism>